<protein>
    <submittedName>
        <fullName evidence="4">TetR family transcriptional regulator</fullName>
    </submittedName>
</protein>
<accession>A0A6G9YYR1</accession>
<sequence>MSSMAARGRRPGDTDTREVILAVAREMFTEDGFTKTALTGVARRAKVDPALIYHYFGTKVDLFVESMTDTAEFQDESTADGLHADRSGTEVVAAFLRNWELDTEAPGRAFVAVTQAVASSPEATERLKQFIVEQTWASGKGTTDYDADRRRSMVSSQLIGIAIARYILQLEPLSSAAIDDVAAWYGPTIDRWMQGANPHPED</sequence>
<organism evidence="4 5">
    <name type="scientific">Nocardia terpenica</name>
    <dbReference type="NCBI Taxonomy" id="455432"/>
    <lineage>
        <taxon>Bacteria</taxon>
        <taxon>Bacillati</taxon>
        <taxon>Actinomycetota</taxon>
        <taxon>Actinomycetes</taxon>
        <taxon>Mycobacteriales</taxon>
        <taxon>Nocardiaceae</taxon>
        <taxon>Nocardia</taxon>
    </lineage>
</organism>
<name>A0A6G9YYR1_9NOCA</name>
<gene>
    <name evidence="4" type="ORF">F6W96_09465</name>
</gene>
<dbReference type="PRINTS" id="PR00455">
    <property type="entry name" value="HTHTETR"/>
</dbReference>
<proteinExistence type="predicted"/>
<dbReference type="PANTHER" id="PTHR30055">
    <property type="entry name" value="HTH-TYPE TRANSCRIPTIONAL REGULATOR RUTR"/>
    <property type="match status" value="1"/>
</dbReference>
<keyword evidence="1 2" id="KW-0238">DNA-binding</keyword>
<evidence type="ECO:0000256" key="2">
    <source>
        <dbReference type="PROSITE-ProRule" id="PRU00335"/>
    </source>
</evidence>
<evidence type="ECO:0000259" key="3">
    <source>
        <dbReference type="PROSITE" id="PS50977"/>
    </source>
</evidence>
<evidence type="ECO:0000313" key="5">
    <source>
        <dbReference type="Proteomes" id="UP000500953"/>
    </source>
</evidence>
<dbReference type="Proteomes" id="UP000500953">
    <property type="component" value="Chromosome"/>
</dbReference>
<dbReference type="InterPro" id="IPR041678">
    <property type="entry name" value="TetR_C_16"/>
</dbReference>
<dbReference type="Pfam" id="PF00440">
    <property type="entry name" value="TetR_N"/>
    <property type="match status" value="1"/>
</dbReference>
<dbReference type="PANTHER" id="PTHR30055:SF235">
    <property type="entry name" value="TRANSCRIPTIONAL REGULATORY PROTEIN"/>
    <property type="match status" value="1"/>
</dbReference>
<dbReference type="Gene3D" id="1.10.357.10">
    <property type="entry name" value="Tetracycline Repressor, domain 2"/>
    <property type="match status" value="1"/>
</dbReference>
<dbReference type="InterPro" id="IPR001647">
    <property type="entry name" value="HTH_TetR"/>
</dbReference>
<reference evidence="4 5" key="1">
    <citation type="journal article" date="2019" name="ACS Chem. Biol.">
        <title>Identification and Mobilization of a Cryptic Antibiotic Biosynthesis Gene Locus from a Human-Pathogenic Nocardia Isolate.</title>
        <authorList>
            <person name="Herisse M."/>
            <person name="Ishida K."/>
            <person name="Porter J.L."/>
            <person name="Howden B."/>
            <person name="Hertweck C."/>
            <person name="Stinear T.P."/>
            <person name="Pidot S.J."/>
        </authorList>
    </citation>
    <scope>NUCLEOTIDE SEQUENCE [LARGE SCALE GENOMIC DNA]</scope>
    <source>
        <strain evidence="4 5">AUSMDU00012715</strain>
    </source>
</reference>
<dbReference type="SUPFAM" id="SSF48498">
    <property type="entry name" value="Tetracyclin repressor-like, C-terminal domain"/>
    <property type="match status" value="1"/>
</dbReference>
<dbReference type="EMBL" id="CP046173">
    <property type="protein sequence ID" value="QIS18479.1"/>
    <property type="molecule type" value="Genomic_DNA"/>
</dbReference>
<evidence type="ECO:0000313" key="4">
    <source>
        <dbReference type="EMBL" id="QIS18479.1"/>
    </source>
</evidence>
<dbReference type="GO" id="GO:0000976">
    <property type="term" value="F:transcription cis-regulatory region binding"/>
    <property type="evidence" value="ECO:0007669"/>
    <property type="project" value="TreeGrafter"/>
</dbReference>
<dbReference type="Pfam" id="PF17920">
    <property type="entry name" value="TetR_C_16"/>
    <property type="match status" value="1"/>
</dbReference>
<dbReference type="InterPro" id="IPR036271">
    <property type="entry name" value="Tet_transcr_reg_TetR-rel_C_sf"/>
</dbReference>
<feature type="DNA-binding region" description="H-T-H motif" evidence="2">
    <location>
        <begin position="37"/>
        <end position="56"/>
    </location>
</feature>
<dbReference type="InterPro" id="IPR009057">
    <property type="entry name" value="Homeodomain-like_sf"/>
</dbReference>
<dbReference type="Gene3D" id="1.10.10.60">
    <property type="entry name" value="Homeodomain-like"/>
    <property type="match status" value="1"/>
</dbReference>
<feature type="domain" description="HTH tetR-type" evidence="3">
    <location>
        <begin position="14"/>
        <end position="74"/>
    </location>
</feature>
<dbReference type="GO" id="GO:0003700">
    <property type="term" value="F:DNA-binding transcription factor activity"/>
    <property type="evidence" value="ECO:0007669"/>
    <property type="project" value="TreeGrafter"/>
</dbReference>
<dbReference type="SUPFAM" id="SSF46689">
    <property type="entry name" value="Homeodomain-like"/>
    <property type="match status" value="1"/>
</dbReference>
<dbReference type="InterPro" id="IPR050109">
    <property type="entry name" value="HTH-type_TetR-like_transc_reg"/>
</dbReference>
<evidence type="ECO:0000256" key="1">
    <source>
        <dbReference type="ARBA" id="ARBA00023125"/>
    </source>
</evidence>
<dbReference type="AlphaFoldDB" id="A0A6G9YYR1"/>
<dbReference type="PROSITE" id="PS50977">
    <property type="entry name" value="HTH_TETR_2"/>
    <property type="match status" value="1"/>
</dbReference>